<dbReference type="SUPFAM" id="SSF48334">
    <property type="entry name" value="DNA repair protein MutS, domain III"/>
    <property type="match status" value="1"/>
</dbReference>
<dbReference type="SMART" id="SM00534">
    <property type="entry name" value="MUTSac"/>
    <property type="match status" value="1"/>
</dbReference>
<dbReference type="Gene3D" id="1.10.1420.10">
    <property type="match status" value="1"/>
</dbReference>
<gene>
    <name evidence="6" type="ORF">D3H65_11380</name>
</gene>
<keyword evidence="4" id="KW-1133">Transmembrane helix</keyword>
<protein>
    <recommendedName>
        <fullName evidence="5">DNA mismatch repair proteins mutS family domain-containing protein</fullName>
    </recommendedName>
</protein>
<name>A0A3B7MJD6_9BACT</name>
<dbReference type="SUPFAM" id="SSF52540">
    <property type="entry name" value="P-loop containing nucleoside triphosphate hydrolases"/>
    <property type="match status" value="1"/>
</dbReference>
<feature type="domain" description="DNA mismatch repair proteins mutS family" evidence="5">
    <location>
        <begin position="418"/>
        <end position="590"/>
    </location>
</feature>
<evidence type="ECO:0000256" key="1">
    <source>
        <dbReference type="ARBA" id="ARBA00022741"/>
    </source>
</evidence>
<dbReference type="GO" id="GO:0005524">
    <property type="term" value="F:ATP binding"/>
    <property type="evidence" value="ECO:0007669"/>
    <property type="project" value="UniProtKB-KW"/>
</dbReference>
<keyword evidence="7" id="KW-1185">Reference proteome</keyword>
<dbReference type="GO" id="GO:0005829">
    <property type="term" value="C:cytosol"/>
    <property type="evidence" value="ECO:0007669"/>
    <property type="project" value="TreeGrafter"/>
</dbReference>
<dbReference type="EMBL" id="CP032157">
    <property type="protein sequence ID" value="AXY74542.1"/>
    <property type="molecule type" value="Genomic_DNA"/>
</dbReference>
<dbReference type="Gene3D" id="3.40.50.300">
    <property type="entry name" value="P-loop containing nucleotide triphosphate hydrolases"/>
    <property type="match status" value="1"/>
</dbReference>
<evidence type="ECO:0000256" key="3">
    <source>
        <dbReference type="ARBA" id="ARBA00023125"/>
    </source>
</evidence>
<organism evidence="6 7">
    <name type="scientific">Paraflavitalea soli</name>
    <dbReference type="NCBI Taxonomy" id="2315862"/>
    <lineage>
        <taxon>Bacteria</taxon>
        <taxon>Pseudomonadati</taxon>
        <taxon>Bacteroidota</taxon>
        <taxon>Chitinophagia</taxon>
        <taxon>Chitinophagales</taxon>
        <taxon>Chitinophagaceae</taxon>
        <taxon>Paraflavitalea</taxon>
    </lineage>
</organism>
<dbReference type="Proteomes" id="UP000263900">
    <property type="component" value="Chromosome"/>
</dbReference>
<keyword evidence="3" id="KW-0238">DNA-binding</keyword>
<dbReference type="RefSeq" id="WP_119050427.1">
    <property type="nucleotide sequence ID" value="NZ_CP032157.1"/>
</dbReference>
<dbReference type="PANTHER" id="PTHR11361">
    <property type="entry name" value="DNA MISMATCH REPAIR PROTEIN MUTS FAMILY MEMBER"/>
    <property type="match status" value="1"/>
</dbReference>
<feature type="transmembrane region" description="Helical" evidence="4">
    <location>
        <begin position="28"/>
        <end position="49"/>
    </location>
</feature>
<keyword evidence="4" id="KW-0812">Transmembrane</keyword>
<evidence type="ECO:0000259" key="5">
    <source>
        <dbReference type="SMART" id="SM00534"/>
    </source>
</evidence>
<accession>A0A3B7MJD6</accession>
<evidence type="ECO:0000313" key="6">
    <source>
        <dbReference type="EMBL" id="AXY74542.1"/>
    </source>
</evidence>
<dbReference type="InterPro" id="IPR027417">
    <property type="entry name" value="P-loop_NTPase"/>
</dbReference>
<dbReference type="PANTHER" id="PTHR11361:SF99">
    <property type="entry name" value="DNA MISMATCH REPAIR PROTEIN"/>
    <property type="match status" value="1"/>
</dbReference>
<keyword evidence="4" id="KW-0472">Membrane</keyword>
<reference evidence="6 7" key="1">
    <citation type="submission" date="2018-09" db="EMBL/GenBank/DDBJ databases">
        <title>Genome sequencing of strain 6GH32-13.</title>
        <authorList>
            <person name="Weon H.-Y."/>
            <person name="Heo J."/>
            <person name="Kwon S.-W."/>
        </authorList>
    </citation>
    <scope>NUCLEOTIDE SEQUENCE [LARGE SCALE GENOMIC DNA]</scope>
    <source>
        <strain evidence="6 7">5GH32-13</strain>
    </source>
</reference>
<sequence>MMQTPTAFYEEKINQYSTELQQVQKRSLLVSGARLASFLALAWSIWQWVKQEDDSIYKIATVGFLVLFILFIRIALNLGDRKKLLEKLLYVNRNELDILQYKPNRFDNGLAFTSNDNYSGDLDIFGANSVYHLLNRTTTHHGTQALAGLLQQSLLTKEAIEEQQAAVKGLSTQKELRQLITAHGLLHEEKAGNLHDVADWLRWPSIIQGKRWPNTLRLLVPAFNIGSIVFWAFTGNYLPLLAGYFIGWCIVGAFAKQITQQHMLLGKKESILGQYARILQLFSGVDKSGSTLLQREQATAGEAHQAIRKLSKLSGLFDQRINLLVLIFLNGFFLYDLQCMWALENWKARNKDRFDKWIACTGAIEMLNALATFAFNNPAYHWPAVNDNGVSIAGKGLAHPLIPAAACVANDFTLGVEERLALVTGSNMSGKTTFLRTVGVNLLLAQCGAPVCATAFSFTPMNILSSIRVSDSLQEHTSYFMAELKRLKQIIRHLQEHATPALVLIDEILRGTNSEDKTHGSEQFIKKLLQYNSLTMFATHDLSLSVLEQELPGQLSNYCFESIIRDGELIFDYTLQRGVAKNRNASFLMGKMEII</sequence>
<dbReference type="InterPro" id="IPR000432">
    <property type="entry name" value="DNA_mismatch_repair_MutS_C"/>
</dbReference>
<keyword evidence="1" id="KW-0547">Nucleotide-binding</keyword>
<evidence type="ECO:0000313" key="7">
    <source>
        <dbReference type="Proteomes" id="UP000263900"/>
    </source>
</evidence>
<dbReference type="OrthoDB" id="9802448at2"/>
<keyword evidence="2" id="KW-0067">ATP-binding</keyword>
<feature type="transmembrane region" description="Helical" evidence="4">
    <location>
        <begin position="321"/>
        <end position="343"/>
    </location>
</feature>
<dbReference type="AlphaFoldDB" id="A0A3B7MJD6"/>
<feature type="transmembrane region" description="Helical" evidence="4">
    <location>
        <begin position="55"/>
        <end position="76"/>
    </location>
</feature>
<evidence type="ECO:0000256" key="2">
    <source>
        <dbReference type="ARBA" id="ARBA00022840"/>
    </source>
</evidence>
<feature type="transmembrane region" description="Helical" evidence="4">
    <location>
        <begin position="240"/>
        <end position="258"/>
    </location>
</feature>
<dbReference type="InterPro" id="IPR036187">
    <property type="entry name" value="DNA_mismatch_repair_MutS_sf"/>
</dbReference>
<evidence type="ECO:0000256" key="4">
    <source>
        <dbReference type="SAM" id="Phobius"/>
    </source>
</evidence>
<dbReference type="Pfam" id="PF00488">
    <property type="entry name" value="MutS_V"/>
    <property type="match status" value="1"/>
</dbReference>
<dbReference type="KEGG" id="pseg:D3H65_11380"/>
<dbReference type="GO" id="GO:0006298">
    <property type="term" value="P:mismatch repair"/>
    <property type="evidence" value="ECO:0007669"/>
    <property type="project" value="InterPro"/>
</dbReference>
<dbReference type="GO" id="GO:0140664">
    <property type="term" value="F:ATP-dependent DNA damage sensor activity"/>
    <property type="evidence" value="ECO:0007669"/>
    <property type="project" value="InterPro"/>
</dbReference>
<proteinExistence type="predicted"/>
<dbReference type="InterPro" id="IPR045076">
    <property type="entry name" value="MutS"/>
</dbReference>
<dbReference type="GO" id="GO:0030983">
    <property type="term" value="F:mismatched DNA binding"/>
    <property type="evidence" value="ECO:0007669"/>
    <property type="project" value="InterPro"/>
</dbReference>